<dbReference type="InterPro" id="IPR009777">
    <property type="entry name" value="ZapD"/>
</dbReference>
<organism evidence="5">
    <name type="scientific">marine metagenome</name>
    <dbReference type="NCBI Taxonomy" id="408172"/>
    <lineage>
        <taxon>unclassified sequences</taxon>
        <taxon>metagenomes</taxon>
        <taxon>ecological metagenomes</taxon>
    </lineage>
</organism>
<evidence type="ECO:0000256" key="1">
    <source>
        <dbReference type="ARBA" id="ARBA00022490"/>
    </source>
</evidence>
<name>A0A381Z3W7_9ZZZZ</name>
<evidence type="ECO:0000313" key="5">
    <source>
        <dbReference type="EMBL" id="SVA83975.1"/>
    </source>
</evidence>
<accession>A0A381Z3W7</accession>
<dbReference type="GO" id="GO:0032153">
    <property type="term" value="C:cell division site"/>
    <property type="evidence" value="ECO:0007669"/>
    <property type="project" value="TreeGrafter"/>
</dbReference>
<sequence length="277" mass="31610">MDGNKTQTPVVIQTAETLAQSATADSMVVYEQPLAERMRTFLRIDYLYQHLHHHVQHSSSWASRSAVAGILDIVSILTRGDVRSDVLKELERQIMLLNSYQATEQVDANRLRGVLDNLHSLRSQLNAVGPQYLQGLKESEFLNAIRHRSSIPGGTCAFDLPDYSHWLRQSFERRTRDMQTWLKVLRPLCDSVSELLWLLRLSRQPSNQVAVNGVYQQTLDRKDAIVLLRVSLPSDSGLYPEISGGHHRFTLRFMEWSAADSRPVQAEREIQFLLATC</sequence>
<dbReference type="EMBL" id="UINC01019864">
    <property type="protein sequence ID" value="SVA83975.1"/>
    <property type="molecule type" value="Genomic_DNA"/>
</dbReference>
<dbReference type="GO" id="GO:0043093">
    <property type="term" value="P:FtsZ-dependent cytokinesis"/>
    <property type="evidence" value="ECO:0007669"/>
    <property type="project" value="TreeGrafter"/>
</dbReference>
<evidence type="ECO:0000256" key="4">
    <source>
        <dbReference type="ARBA" id="ARBA00023306"/>
    </source>
</evidence>
<proteinExistence type="inferred from homology"/>
<reference evidence="5" key="1">
    <citation type="submission" date="2018-05" db="EMBL/GenBank/DDBJ databases">
        <authorList>
            <person name="Lanie J.A."/>
            <person name="Ng W.-L."/>
            <person name="Kazmierczak K.M."/>
            <person name="Andrzejewski T.M."/>
            <person name="Davidsen T.M."/>
            <person name="Wayne K.J."/>
            <person name="Tettelin H."/>
            <person name="Glass J.I."/>
            <person name="Rusch D."/>
            <person name="Podicherti R."/>
            <person name="Tsui H.-C.T."/>
            <person name="Winkler M.E."/>
        </authorList>
    </citation>
    <scope>NUCLEOTIDE SEQUENCE</scope>
</reference>
<dbReference type="PANTHER" id="PTHR39455">
    <property type="entry name" value="CELL DIVISION PROTEIN ZAPD"/>
    <property type="match status" value="1"/>
</dbReference>
<dbReference type="Pfam" id="PF07072">
    <property type="entry name" value="ZapD"/>
    <property type="match status" value="1"/>
</dbReference>
<dbReference type="InterPro" id="IPR027462">
    <property type="entry name" value="ZapD_C"/>
</dbReference>
<dbReference type="InterPro" id="IPR036268">
    <property type="entry name" value="ZapD_sf"/>
</dbReference>
<keyword evidence="2" id="KW-0132">Cell division</keyword>
<dbReference type="PANTHER" id="PTHR39455:SF1">
    <property type="entry name" value="CELL DIVISION PROTEIN ZAPD"/>
    <property type="match status" value="1"/>
</dbReference>
<evidence type="ECO:0000256" key="2">
    <source>
        <dbReference type="ARBA" id="ARBA00022618"/>
    </source>
</evidence>
<dbReference type="HAMAP" id="MF_01092">
    <property type="entry name" value="ZapD"/>
    <property type="match status" value="1"/>
</dbReference>
<dbReference type="Gene3D" id="2.60.440.10">
    <property type="entry name" value="YacF-like domains"/>
    <property type="match status" value="1"/>
</dbReference>
<keyword evidence="1" id="KW-0963">Cytoplasm</keyword>
<dbReference type="NCBIfam" id="NF003656">
    <property type="entry name" value="PRK05287.1-4"/>
    <property type="match status" value="1"/>
</dbReference>
<dbReference type="AlphaFoldDB" id="A0A381Z3W7"/>
<keyword evidence="4" id="KW-0131">Cell cycle</keyword>
<dbReference type="GO" id="GO:0000917">
    <property type="term" value="P:division septum assembly"/>
    <property type="evidence" value="ECO:0007669"/>
    <property type="project" value="UniProtKB-KW"/>
</dbReference>
<protein>
    <recommendedName>
        <fullName evidence="6">Cell division protein ZapD</fullName>
    </recommendedName>
</protein>
<keyword evidence="3" id="KW-0717">Septation</keyword>
<dbReference type="SUPFAM" id="SSF160950">
    <property type="entry name" value="YacF-like"/>
    <property type="match status" value="1"/>
</dbReference>
<evidence type="ECO:0000256" key="3">
    <source>
        <dbReference type="ARBA" id="ARBA00023210"/>
    </source>
</evidence>
<dbReference type="Gene3D" id="1.10.3900.10">
    <property type="entry name" value="YacF-like"/>
    <property type="match status" value="1"/>
</dbReference>
<gene>
    <name evidence="5" type="ORF">METZ01_LOCUS136829</name>
</gene>
<evidence type="ECO:0008006" key="6">
    <source>
        <dbReference type="Google" id="ProtNLM"/>
    </source>
</evidence>